<proteinExistence type="predicted"/>
<dbReference type="STRING" id="1890364.A0A2P6MSE9"/>
<feature type="coiled-coil region" evidence="3">
    <location>
        <begin position="1026"/>
        <end position="1053"/>
    </location>
</feature>
<dbReference type="GO" id="GO:0005737">
    <property type="term" value="C:cytoplasm"/>
    <property type="evidence" value="ECO:0007669"/>
    <property type="project" value="UniProtKB-SubCell"/>
</dbReference>
<evidence type="ECO:0000313" key="5">
    <source>
        <dbReference type="EMBL" id="PRP74623.1"/>
    </source>
</evidence>
<sequence length="2771" mass="308751">MDLLDAIVSAVSEVMLVFEDAQRNVSTVVAMPLANFGLLVQEIGRMVSVQAGQSNRIEDPLMRAAMEQVNEELRAETMALENTVKTSAPVVRDSYHIPRHAYKPLHDHLKNIIIGMIKQTQMVDQFNVDLMMKIVKIVLDLYNRLKVAKVEQLDVIIADLNNRHETFKVFMNHRLNEVSNYEMKERMAKGISFFEAARHVVKDICLNAAMGSEEGKDRKEDFFGELIQAAQDILFGIKESARIVKEFSLLFELPPAPEGEAHVAMALSLLKSCLVMGDKEGAFDEVLRQMQLQLANGRVLAGKLTDQKQKAILERNLEELERVMGSLTVAMKRLEQNPGDILLIDEIEKLIDEASLINDRIEAMEKTDRAMAINALEIKSLLHQMSVAAQKADLSSLDTITAKLIAKRAEQMEIMAKLAASSKSMDASSINRSAERMESSIEAAMSSARYLAAAAGDYERLRRAMEDEARAREGADASNRAVIEALLRENRIVIGEKYDNLQRAIAEGDAKEIKSAGIQVKDALYRQAQLGTSLKHVLPSDQWKVQVGSAVSDLTRSLNELDDVALQLDTQKLNQLNALMDRITASKLFLHKPETSSLTAEDDVKQAAARLISAHRKGHPADINDAERDLMQAVRAQIDAAKKNIIFFPDSKDELISAMLALGETMKHLHDKDGTFEERVAKVTGASGELNDLLLMDALQSNHKKLSELSETLRSTPDDLQKCTDLTVEIQALSERQTDLLCTLGDRREDPRLIRASEVIRQAADDLKNHSFEMQENPSKRSDCVEDTDKIVGASGEVLNDMISQYWNALLRHTERMRQATLSDNDTEMKSASKQAAHAAQKLSQLAAVAASQLKDEELKRSALLMKSHGKSLNETVLPRGDQQRQKTSDLIDSSRSTSDQIFSKLAKNDHKGLIEADKKMIAHDQVFSDTMAAMRAAADRKEMDKMTASARNLVGISKQYPNIAREIDLQRAGNQPVSTASKEDSVPALIRALKSVMVNPNDIEAKRSLEQAVRDATSVHQKATRDMIEEQIRDNESNIEKSMNEVEEAAANGEQSRLDQAIAQNYSDVALHLALGELLTSVLQKEKEREQIRVACKHLEEKRIEAALRAHQMLEKPNDSNERSLTVAGQALKEAAGRVNASYRFVKDVERPEEDFISNHREISSYVQKEDLADARDNVLDAARDQLLLLNGLPIKIDDHIVDDLQRAIDDLDREASESMRRHNELRRFTARENLEKVLAADAALVDAIILHRMEKMHKKIDRIDQLGQTNSWGDDADFILKSGEEQCVLAAKLSVAEDLSLQRDHLQNQVDGSQMSVMIVDGPGTELEKEATNSLKEIVEASKSLLETAFRKHRNEPEPMPSIDKSREAIERGLSVRNAKSSSNNAKDALEKMIIAAREQVRHAQEQRDERLSEDIHQLMEAISEAEAALASGSGGIELKRERLMERTEEKMREKMGLMEEASDRLVAAMLSSDMRDNAREMEEKRKELEEKLHKGDKSTEMAADALAKGAQKQSLLAQSLHDHLKSSPSHVSKDKIFDRLTDAISDLEQYAILSSQAKAAVQNPTQENKEKAENSAKSLVDAAHRAASAADSDLQRIIQSQAELEAAADAFHSANDSDSLQRLTGAVDRYLDNYNDPDTKELREISKKLMDLPHNAKGGREGGEVVAMILKEASKELAGEKLKEEMRDNVEKMRKKNVEIDDAIKRRDVGQAKASTNAQNRLVDRQSELGRKLADLHRNEKPVYNGPDATLSELSDRFRQLKERRANLLDAIDRLEDKKSNHSQHVDRCLKNPSASHRDDESPLDLIVAAAAVPMSLSEPEDTIYQTGLVVERQEDDIGRGGRDDVDRLLENALQQANLAGKLPNKEENSKIKNEATKLKQSVVDARKAANQGQDGQKTADAVEKLLQVVAKSRDLSDVTLEKQLTKNARDIKDQTEKNLSLDPANKSDQEKNAKKVNSLCDRQVDLGRKLARNPATTRPAVVDEASELDKLFKKRAARREEIVNAIQDMEDVKKKYDQVSKGGTRSDAAKKEGNKLYEAALAIPLAQAPSGGEETVKRVADRIRKKIEEDREEETQGDAKARAKDIQDNSQKLKNIVQELSSSRDPQQKKRIKGKVENLNQASAAAVTALSDGQEKGEKEKKMNKLSDAVNLLEGSIIQSIVDEQKPTLKERLNQLSRNYEQGDGVKSKREVDAIKEDAEQLKQKAKKLSQLTDDPFIAQQIKEAIDVIDREMKNVEEQVKKAHGKPVGSENSKMKDRLDKIADAIDRIDMDHHLSSDKNRPEKEIIYNASRLPDVLASPENSQKTSEQHSRRQKAIADRIAESSPNPARSNAIRQAAEAALTSSLNSEGREDRLKKESELVKAVVDECMEKNNEQMNKKKDEVIQNLKSGGRAPEILEDLEASVQRQAELYKELAERSEEGEKQDRMEETSDVLSMLAPKITAARNGKTHEERVEKVKTVMQQVKYAQEASKKDPVDEDTMTFDDFCFDLMNRNNLLGSHLQNLFHLDRNRTDKQIEKDSEKARQEMSGIATSAKKLAAKTSDKKLQQQLNEASQQLNDLAPQIAAATRAAMKDPSNREKREQLQDLTTKAAIASTLIGVATEKIQSDQLIAKEPPKPPANLVVAAAEAVAEEAEVEAINVQHKTFLEIIRAMAAQIKMMGTAKNKSEMIQCARTIAAMIDQVEKVSAEMANACPDARFKNQLLGTSKVPKNYSIQLKIIAAVKSETGNDDYSAKSQLTICAQGLCDATIRTARAAEAAALKTPKA</sequence>
<evidence type="ECO:0000313" key="6">
    <source>
        <dbReference type="Proteomes" id="UP000241769"/>
    </source>
</evidence>
<evidence type="ECO:0000256" key="4">
    <source>
        <dbReference type="SAM" id="MobiDB-lite"/>
    </source>
</evidence>
<keyword evidence="3" id="KW-0175">Coiled coil</keyword>
<dbReference type="InterPro" id="IPR017997">
    <property type="entry name" value="Vinculin"/>
</dbReference>
<protein>
    <submittedName>
        <fullName evidence="5">Protein TTN-1, isoform d</fullName>
    </submittedName>
</protein>
<feature type="region of interest" description="Disordered" evidence="4">
    <location>
        <begin position="2072"/>
        <end position="2095"/>
    </location>
</feature>
<evidence type="ECO:0000256" key="1">
    <source>
        <dbReference type="ARBA" id="ARBA00004496"/>
    </source>
</evidence>
<dbReference type="Gene3D" id="1.20.120.810">
    <property type="entry name" value="Vinculin, Vh2 four-helix bundle"/>
    <property type="match status" value="1"/>
</dbReference>
<feature type="compositionally biased region" description="Basic and acidic residues" evidence="4">
    <location>
        <begin position="2081"/>
        <end position="2091"/>
    </location>
</feature>
<dbReference type="PANTHER" id="PTHR46180">
    <property type="entry name" value="VINCULIN"/>
    <property type="match status" value="1"/>
</dbReference>
<keyword evidence="2" id="KW-0963">Cytoplasm</keyword>
<feature type="region of interest" description="Disordered" evidence="4">
    <location>
        <begin position="2295"/>
        <end position="2337"/>
    </location>
</feature>
<dbReference type="Proteomes" id="UP000241769">
    <property type="component" value="Unassembled WGS sequence"/>
</dbReference>
<feature type="region of interest" description="Disordered" evidence="4">
    <location>
        <begin position="2242"/>
        <end position="2261"/>
    </location>
</feature>
<feature type="region of interest" description="Disordered" evidence="4">
    <location>
        <begin position="1933"/>
        <end position="1959"/>
    </location>
</feature>
<organism evidence="5 6">
    <name type="scientific">Planoprotostelium fungivorum</name>
    <dbReference type="NCBI Taxonomy" id="1890364"/>
    <lineage>
        <taxon>Eukaryota</taxon>
        <taxon>Amoebozoa</taxon>
        <taxon>Evosea</taxon>
        <taxon>Variosea</taxon>
        <taxon>Cavosteliida</taxon>
        <taxon>Cavosteliaceae</taxon>
        <taxon>Planoprotostelium</taxon>
    </lineage>
</organism>
<feature type="coiled-coil region" evidence="3">
    <location>
        <begin position="1389"/>
        <end position="1501"/>
    </location>
</feature>
<dbReference type="GO" id="GO:0007155">
    <property type="term" value="P:cell adhesion"/>
    <property type="evidence" value="ECO:0007669"/>
    <property type="project" value="InterPro"/>
</dbReference>
<dbReference type="InterPro" id="IPR036723">
    <property type="entry name" value="Alpha-catenin/vinculin-like_sf"/>
</dbReference>
<reference evidence="5 6" key="1">
    <citation type="journal article" date="2018" name="Genome Biol. Evol.">
        <title>Multiple Roots of Fruiting Body Formation in Amoebozoa.</title>
        <authorList>
            <person name="Hillmann F."/>
            <person name="Forbes G."/>
            <person name="Novohradska S."/>
            <person name="Ferling I."/>
            <person name="Riege K."/>
            <person name="Groth M."/>
            <person name="Westermann M."/>
            <person name="Marz M."/>
            <person name="Spaller T."/>
            <person name="Winckler T."/>
            <person name="Schaap P."/>
            <person name="Glockner G."/>
        </authorList>
    </citation>
    <scope>NUCLEOTIDE SEQUENCE [LARGE SCALE GENOMIC DNA]</scope>
    <source>
        <strain evidence="5 6">Jena</strain>
    </source>
</reference>
<name>A0A2P6MSE9_9EUKA</name>
<feature type="compositionally biased region" description="Basic and acidic residues" evidence="4">
    <location>
        <begin position="2311"/>
        <end position="2326"/>
    </location>
</feature>
<dbReference type="SUPFAM" id="SSF47220">
    <property type="entry name" value="alpha-catenin/vinculin-like"/>
    <property type="match status" value="1"/>
</dbReference>
<dbReference type="GO" id="GO:0051015">
    <property type="term" value="F:actin filament binding"/>
    <property type="evidence" value="ECO:0007669"/>
    <property type="project" value="InterPro"/>
</dbReference>
<keyword evidence="6" id="KW-1185">Reference proteome</keyword>
<feature type="coiled-coil region" evidence="3">
    <location>
        <begin position="1754"/>
        <end position="1788"/>
    </location>
</feature>
<evidence type="ECO:0000256" key="2">
    <source>
        <dbReference type="ARBA" id="ARBA00022490"/>
    </source>
</evidence>
<feature type="region of interest" description="Disordered" evidence="4">
    <location>
        <begin position="1564"/>
        <end position="1583"/>
    </location>
</feature>
<accession>A0A2P6MSE9</accession>
<evidence type="ECO:0000256" key="3">
    <source>
        <dbReference type="SAM" id="Coils"/>
    </source>
</evidence>
<feature type="compositionally biased region" description="Polar residues" evidence="4">
    <location>
        <begin position="2328"/>
        <end position="2337"/>
    </location>
</feature>
<dbReference type="InParanoid" id="A0A2P6MSE9"/>
<dbReference type="OrthoDB" id="15300at2759"/>
<dbReference type="EMBL" id="MDYQ01000448">
    <property type="protein sequence ID" value="PRP74623.1"/>
    <property type="molecule type" value="Genomic_DNA"/>
</dbReference>
<comment type="subcellular location">
    <subcellularLocation>
        <location evidence="1">Cytoplasm</location>
    </subcellularLocation>
</comment>
<dbReference type="Gene3D" id="1.20.120.230">
    <property type="entry name" value="Alpha-catenin/vinculin-like"/>
    <property type="match status" value="2"/>
</dbReference>
<feature type="coiled-coil region" evidence="3">
    <location>
        <begin position="303"/>
        <end position="367"/>
    </location>
</feature>
<comment type="caution">
    <text evidence="5">The sequence shown here is derived from an EMBL/GenBank/DDBJ whole genome shotgun (WGS) entry which is preliminary data.</text>
</comment>
<gene>
    <name evidence="5" type="ORF">PROFUN_03545</name>
</gene>